<evidence type="ECO:0000259" key="3">
    <source>
        <dbReference type="PROSITE" id="PS50250"/>
    </source>
</evidence>
<dbReference type="GO" id="GO:0003723">
    <property type="term" value="F:RNA binding"/>
    <property type="evidence" value="ECO:0007669"/>
    <property type="project" value="InterPro"/>
</dbReference>
<name>A0AA39QU23_9LECA</name>
<dbReference type="Gene3D" id="1.10.10.10">
    <property type="entry name" value="Winged helix-like DNA-binding domain superfamily/Winged helix DNA-binding domain"/>
    <property type="match status" value="1"/>
</dbReference>
<evidence type="ECO:0000256" key="1">
    <source>
        <dbReference type="ARBA" id="ARBA00025771"/>
    </source>
</evidence>
<organism evidence="4 5">
    <name type="scientific">Cladonia borealis</name>
    <dbReference type="NCBI Taxonomy" id="184061"/>
    <lineage>
        <taxon>Eukaryota</taxon>
        <taxon>Fungi</taxon>
        <taxon>Dikarya</taxon>
        <taxon>Ascomycota</taxon>
        <taxon>Pezizomycotina</taxon>
        <taxon>Lecanoromycetes</taxon>
        <taxon>OSLEUM clade</taxon>
        <taxon>Lecanoromycetidae</taxon>
        <taxon>Lecanorales</taxon>
        <taxon>Lecanorineae</taxon>
        <taxon>Cladoniaceae</taxon>
        <taxon>Cladonia</taxon>
    </lineage>
</organism>
<dbReference type="EMBL" id="JAFEKC020000019">
    <property type="protein sequence ID" value="KAK0509185.1"/>
    <property type="molecule type" value="Genomic_DNA"/>
</dbReference>
<dbReference type="FunFam" id="1.10.10.10:FF:000366">
    <property type="entry name" value="COP9 signalosome complex subunit"/>
    <property type="match status" value="1"/>
</dbReference>
<proteinExistence type="inferred from homology"/>
<comment type="similarity">
    <text evidence="1">Belongs to the CSN12 family.</text>
</comment>
<dbReference type="InterPro" id="IPR036388">
    <property type="entry name" value="WH-like_DNA-bd_sf"/>
</dbReference>
<dbReference type="AlphaFoldDB" id="A0AA39QU23"/>
<dbReference type="PANTHER" id="PTHR12732:SF0">
    <property type="entry name" value="PCI DOMAIN-CONTAINING PROTEIN 2"/>
    <property type="match status" value="1"/>
</dbReference>
<dbReference type="PANTHER" id="PTHR12732">
    <property type="entry name" value="UNCHARACTERIZED PROTEASOME COMPONENT REGION PCI-CONTAINING"/>
    <property type="match status" value="1"/>
</dbReference>
<dbReference type="Proteomes" id="UP001166286">
    <property type="component" value="Unassembled WGS sequence"/>
</dbReference>
<dbReference type="GO" id="GO:0003690">
    <property type="term" value="F:double-stranded DNA binding"/>
    <property type="evidence" value="ECO:0007669"/>
    <property type="project" value="InterPro"/>
</dbReference>
<reference evidence="4" key="1">
    <citation type="submission" date="2023-03" db="EMBL/GenBank/DDBJ databases">
        <title>Complete genome of Cladonia borealis.</title>
        <authorList>
            <person name="Park H."/>
        </authorList>
    </citation>
    <scope>NUCLEOTIDE SEQUENCE</scope>
    <source>
        <strain evidence="4">ANT050790</strain>
    </source>
</reference>
<sequence>MEVLFRDFQSANSEQSGPGLAATISPIAPPNYLNRLDAIYKDSNVATISRDVAFGLTKSAHAAIQYPNPEIDTWTEIYSAYWYAVGAILAAEHAEQNASQSDWLRVYMAWKDLSNAIIKAYSSGVLENWTLPVLYMAGKHLRTFAIKADASAGSNGNAIYNSGDLQEDIAGDFDRNKNLEDAARVINRMFTLCISDRAPLEESRKWGLYYMANLQFKTYFKLNSISLCKNVLRAISAGTTDMPNLSVFPKSHIVTFKYYVGVIKFLEEDYAAAEENLLSALRMCHRSATRNVELILAYLVPTRLLTSQLLPSPELLSPYPRLAHLFTPLVYAIRSGSLSDFDSALTEGEPEFVKRRIYLTLERGRDICLRNLLRKVYLASGSDEEGKRRTRIRVDEFGTAIRLGERGVDGESLENDEVECLVANMIYKNLIKGYISRAHGMVVLSKTGAFPGTGI</sequence>
<evidence type="ECO:0000313" key="4">
    <source>
        <dbReference type="EMBL" id="KAK0509185.1"/>
    </source>
</evidence>
<protein>
    <recommendedName>
        <fullName evidence="2">Protein CSN12 homolog</fullName>
    </recommendedName>
</protein>
<keyword evidence="5" id="KW-1185">Reference proteome</keyword>
<dbReference type="PROSITE" id="PS50250">
    <property type="entry name" value="PCI"/>
    <property type="match status" value="1"/>
</dbReference>
<dbReference type="SMART" id="SM00753">
    <property type="entry name" value="PAM"/>
    <property type="match status" value="1"/>
</dbReference>
<evidence type="ECO:0000313" key="5">
    <source>
        <dbReference type="Proteomes" id="UP001166286"/>
    </source>
</evidence>
<dbReference type="InterPro" id="IPR000717">
    <property type="entry name" value="PCI_dom"/>
</dbReference>
<dbReference type="Pfam" id="PF01399">
    <property type="entry name" value="PCI"/>
    <property type="match status" value="1"/>
</dbReference>
<dbReference type="InterPro" id="IPR045114">
    <property type="entry name" value="Csn12-like"/>
</dbReference>
<accession>A0AA39QU23</accession>
<comment type="caution">
    <text evidence="4">The sequence shown here is derived from an EMBL/GenBank/DDBJ whole genome shotgun (WGS) entry which is preliminary data.</text>
</comment>
<feature type="domain" description="PCI" evidence="3">
    <location>
        <begin position="254"/>
        <end position="449"/>
    </location>
</feature>
<gene>
    <name evidence="4" type="ORF">JMJ35_008556</name>
</gene>
<evidence type="ECO:0000256" key="2">
    <source>
        <dbReference type="ARBA" id="ARBA00073854"/>
    </source>
</evidence>